<organism evidence="3 4">
    <name type="scientific">Candidatus Electrothrix aarhusensis</name>
    <dbReference type="NCBI Taxonomy" id="1859131"/>
    <lineage>
        <taxon>Bacteria</taxon>
        <taxon>Pseudomonadati</taxon>
        <taxon>Thermodesulfobacteriota</taxon>
        <taxon>Desulfobulbia</taxon>
        <taxon>Desulfobulbales</taxon>
        <taxon>Desulfobulbaceae</taxon>
        <taxon>Candidatus Electrothrix</taxon>
    </lineage>
</organism>
<dbReference type="Pfam" id="PF03235">
    <property type="entry name" value="GmrSD_N"/>
    <property type="match status" value="1"/>
</dbReference>
<dbReference type="AlphaFoldDB" id="A0A444IVV8"/>
<protein>
    <recommendedName>
        <fullName evidence="5">DUF262 domain-containing protein</fullName>
    </recommendedName>
</protein>
<evidence type="ECO:0000259" key="1">
    <source>
        <dbReference type="Pfam" id="PF03235"/>
    </source>
</evidence>
<dbReference type="InterPro" id="IPR004919">
    <property type="entry name" value="GmrSD_N"/>
</dbReference>
<evidence type="ECO:0000313" key="4">
    <source>
        <dbReference type="Proteomes" id="UP000287853"/>
    </source>
</evidence>
<comment type="caution">
    <text evidence="3">The sequence shown here is derived from an EMBL/GenBank/DDBJ whole genome shotgun (WGS) entry which is preliminary data.</text>
</comment>
<dbReference type="Pfam" id="PF07510">
    <property type="entry name" value="GmrSD_C"/>
    <property type="match status" value="1"/>
</dbReference>
<accession>A0A444IVV8</accession>
<keyword evidence="4" id="KW-1185">Reference proteome</keyword>
<feature type="domain" description="GmrSD restriction endonucleases N-terminal" evidence="1">
    <location>
        <begin position="15"/>
        <end position="233"/>
    </location>
</feature>
<dbReference type="PANTHER" id="PTHR35149">
    <property type="entry name" value="SLL5132 PROTEIN"/>
    <property type="match status" value="1"/>
</dbReference>
<proteinExistence type="predicted"/>
<evidence type="ECO:0000313" key="3">
    <source>
        <dbReference type="EMBL" id="RWX45004.1"/>
    </source>
</evidence>
<reference evidence="3 4" key="1">
    <citation type="submission" date="2017-01" db="EMBL/GenBank/DDBJ databases">
        <title>The cable genome- insights into the physiology and evolution of filamentous bacteria capable of sulfide oxidation via long distance electron transfer.</title>
        <authorList>
            <person name="Schreiber L."/>
            <person name="Bjerg J.T."/>
            <person name="Boggild A."/>
            <person name="Van De Vossenberg J."/>
            <person name="Meysman F."/>
            <person name="Nielsen L.P."/>
            <person name="Schramm A."/>
            <person name="Kjeldsen K.U."/>
        </authorList>
    </citation>
    <scope>NUCLEOTIDE SEQUENCE [LARGE SCALE GENOMIC DNA]</scope>
    <source>
        <strain evidence="3">MCF</strain>
    </source>
</reference>
<evidence type="ECO:0008006" key="5">
    <source>
        <dbReference type="Google" id="ProtNLM"/>
    </source>
</evidence>
<feature type="domain" description="GmrSD restriction endonucleases C-terminal" evidence="2">
    <location>
        <begin position="423"/>
        <end position="548"/>
    </location>
</feature>
<name>A0A444IVV8_9BACT</name>
<gene>
    <name evidence="3" type="ORF">H206_01179</name>
</gene>
<dbReference type="InterPro" id="IPR011089">
    <property type="entry name" value="GmrSD_C"/>
</dbReference>
<evidence type="ECO:0000259" key="2">
    <source>
        <dbReference type="Pfam" id="PF07510"/>
    </source>
</evidence>
<dbReference type="EMBL" id="MTKO01000084">
    <property type="protein sequence ID" value="RWX45004.1"/>
    <property type="molecule type" value="Genomic_DNA"/>
</dbReference>
<sequence length="559" mass="65717">MKEFMLMEPTNLTFQELFSNGMRYAVPRFQRDYAWGLEQWEDLWSDLSTLHEEHYHYMGYIVLQRKEQYHFEVIDGQQRLVTATLIILAAMKQIQDLIDAEQDPKNNKERLDELRSRFIGSKDIVSLKVSSKLSLNRNNKRFYRSVCSQLAAPNVRGLTVTNKLVKKCFDFFYKQKIGVAGHEIAAFVEQVTSGLMFTRIVVQDNLNAYKVFETLNARGVQLSTPDLLKNYLFSVITGKDDVPDEQLDELDEDWSAIVDQLGENTFTDFTRYHHNFQKRLVTKKGLFKSIRELADTPESSYSYVRSLAEFAPVYASLLSPYDEWWALQDGEYRPARHYLEGLKLFNIKQPFTILMAAFKAFSPDEFIKLLRYIYVLSIRYNVICRHSPNEQERSYNRIAMRVFHKEFTRASHVKNSEEFRALYPEDSSFINAFEFYKMPSRRSSKKIRFLLAEIERFLGHEVDYTKTTLEHVCPYNPDQGWYDHFGQGANEIADRLGNMVLLTKDDLKRSTFAQKKEAYLLTPFRLAHKVAEYEEWSLKNVNLFQEWLACQAALAWRVD</sequence>
<dbReference type="PANTHER" id="PTHR35149:SF2">
    <property type="entry name" value="DUF262 DOMAIN-CONTAINING PROTEIN"/>
    <property type="match status" value="1"/>
</dbReference>
<dbReference type="Proteomes" id="UP000287853">
    <property type="component" value="Unassembled WGS sequence"/>
</dbReference>